<dbReference type="InterPro" id="IPR043128">
    <property type="entry name" value="Rev_trsase/Diguanyl_cyclase"/>
</dbReference>
<name>A0AAV6TLF8_9ARAC</name>
<feature type="domain" description="Reverse transcriptase" evidence="1">
    <location>
        <begin position="1"/>
        <end position="58"/>
    </location>
</feature>
<keyword evidence="3" id="KW-1185">Reference proteome</keyword>
<proteinExistence type="predicted"/>
<dbReference type="PANTHER" id="PTHR33064:SF29">
    <property type="entry name" value="PEPTIDASE A2 DOMAIN-CONTAINING PROTEIN-RELATED"/>
    <property type="match status" value="1"/>
</dbReference>
<reference evidence="2 3" key="1">
    <citation type="journal article" date="2022" name="Nat. Ecol. Evol.">
        <title>A masculinizing supergene underlies an exaggerated male reproductive morph in a spider.</title>
        <authorList>
            <person name="Hendrickx F."/>
            <person name="De Corte Z."/>
            <person name="Sonet G."/>
            <person name="Van Belleghem S.M."/>
            <person name="Kostlbacher S."/>
            <person name="Vangestel C."/>
        </authorList>
    </citation>
    <scope>NUCLEOTIDE SEQUENCE [LARGE SCALE GENOMIC DNA]</scope>
    <source>
        <strain evidence="2">W744_W776</strain>
    </source>
</reference>
<dbReference type="InterPro" id="IPR051320">
    <property type="entry name" value="Viral_Replic_Matur_Polypro"/>
</dbReference>
<gene>
    <name evidence="2" type="ORF">JTE90_015578</name>
</gene>
<comment type="caution">
    <text evidence="2">The sequence shown here is derived from an EMBL/GenBank/DDBJ whole genome shotgun (WGS) entry which is preliminary data.</text>
</comment>
<organism evidence="2 3">
    <name type="scientific">Oedothorax gibbosus</name>
    <dbReference type="NCBI Taxonomy" id="931172"/>
    <lineage>
        <taxon>Eukaryota</taxon>
        <taxon>Metazoa</taxon>
        <taxon>Ecdysozoa</taxon>
        <taxon>Arthropoda</taxon>
        <taxon>Chelicerata</taxon>
        <taxon>Arachnida</taxon>
        <taxon>Araneae</taxon>
        <taxon>Araneomorphae</taxon>
        <taxon>Entelegynae</taxon>
        <taxon>Araneoidea</taxon>
        <taxon>Linyphiidae</taxon>
        <taxon>Erigoninae</taxon>
        <taxon>Oedothorax</taxon>
    </lineage>
</organism>
<dbReference type="InterPro" id="IPR043502">
    <property type="entry name" value="DNA/RNA_pol_sf"/>
</dbReference>
<dbReference type="EMBL" id="JAFNEN010002512">
    <property type="protein sequence ID" value="KAG8172637.1"/>
    <property type="molecule type" value="Genomic_DNA"/>
</dbReference>
<protein>
    <recommendedName>
        <fullName evidence="1">Reverse transcriptase domain-containing protein</fullName>
    </recommendedName>
</protein>
<dbReference type="GO" id="GO:0071897">
    <property type="term" value="P:DNA biosynthetic process"/>
    <property type="evidence" value="ECO:0007669"/>
    <property type="project" value="UniProtKB-ARBA"/>
</dbReference>
<dbReference type="Gene3D" id="3.30.70.270">
    <property type="match status" value="1"/>
</dbReference>
<dbReference type="AlphaFoldDB" id="A0AAV6TLF8"/>
<dbReference type="SUPFAM" id="SSF56672">
    <property type="entry name" value="DNA/RNA polymerases"/>
    <property type="match status" value="1"/>
</dbReference>
<dbReference type="PANTHER" id="PTHR33064">
    <property type="entry name" value="POL PROTEIN"/>
    <property type="match status" value="1"/>
</dbReference>
<sequence length="87" mass="9751">MCLCYLDDIVVFSHTFQDTFHLRRLHCVLSCISKAGLILNQKKCLFGAKEIKVLGHLVSGQGVKSDPEKVKAVHNFPTPQSVKDVRI</sequence>
<evidence type="ECO:0000313" key="2">
    <source>
        <dbReference type="EMBL" id="KAG8172637.1"/>
    </source>
</evidence>
<evidence type="ECO:0000313" key="3">
    <source>
        <dbReference type="Proteomes" id="UP000827092"/>
    </source>
</evidence>
<dbReference type="InterPro" id="IPR000477">
    <property type="entry name" value="RT_dom"/>
</dbReference>
<dbReference type="Pfam" id="PF00078">
    <property type="entry name" value="RVT_1"/>
    <property type="match status" value="1"/>
</dbReference>
<accession>A0AAV6TLF8</accession>
<evidence type="ECO:0000259" key="1">
    <source>
        <dbReference type="PROSITE" id="PS50878"/>
    </source>
</evidence>
<dbReference type="Proteomes" id="UP000827092">
    <property type="component" value="Unassembled WGS sequence"/>
</dbReference>
<dbReference type="PROSITE" id="PS50878">
    <property type="entry name" value="RT_POL"/>
    <property type="match status" value="1"/>
</dbReference>